<dbReference type="Proteomes" id="UP000759537">
    <property type="component" value="Unassembled WGS sequence"/>
</dbReference>
<dbReference type="OrthoDB" id="5620at2759"/>
<dbReference type="InterPro" id="IPR044890">
    <property type="entry name" value="TMEM14_sf"/>
</dbReference>
<reference evidence="6" key="1">
    <citation type="submission" date="2019-10" db="EMBL/GenBank/DDBJ databases">
        <authorList>
            <consortium name="DOE Joint Genome Institute"/>
            <person name="Kuo A."/>
            <person name="Miyauchi S."/>
            <person name="Kiss E."/>
            <person name="Drula E."/>
            <person name="Kohler A."/>
            <person name="Sanchez-Garcia M."/>
            <person name="Andreopoulos B."/>
            <person name="Barry K.W."/>
            <person name="Bonito G."/>
            <person name="Buee M."/>
            <person name="Carver A."/>
            <person name="Chen C."/>
            <person name="Cichocki N."/>
            <person name="Clum A."/>
            <person name="Culley D."/>
            <person name="Crous P.W."/>
            <person name="Fauchery L."/>
            <person name="Girlanda M."/>
            <person name="Hayes R."/>
            <person name="Keri Z."/>
            <person name="LaButti K."/>
            <person name="Lipzen A."/>
            <person name="Lombard V."/>
            <person name="Magnuson J."/>
            <person name="Maillard F."/>
            <person name="Morin E."/>
            <person name="Murat C."/>
            <person name="Nolan M."/>
            <person name="Ohm R."/>
            <person name="Pangilinan J."/>
            <person name="Pereira M."/>
            <person name="Perotto S."/>
            <person name="Peter M."/>
            <person name="Riley R."/>
            <person name="Sitrit Y."/>
            <person name="Stielow B."/>
            <person name="Szollosi G."/>
            <person name="Zifcakova L."/>
            <person name="Stursova M."/>
            <person name="Spatafora J.W."/>
            <person name="Tedersoo L."/>
            <person name="Vaario L.-M."/>
            <person name="Yamada A."/>
            <person name="Yan M."/>
            <person name="Wang P."/>
            <person name="Xu J."/>
            <person name="Bruns T."/>
            <person name="Baldrian P."/>
            <person name="Vilgalys R."/>
            <person name="Henrissat B."/>
            <person name="Grigoriev I.V."/>
            <person name="Hibbett D."/>
            <person name="Nagy L.G."/>
            <person name="Martin F.M."/>
        </authorList>
    </citation>
    <scope>NUCLEOTIDE SEQUENCE</scope>
    <source>
        <strain evidence="6">Prilba</strain>
    </source>
</reference>
<dbReference type="AlphaFoldDB" id="A0A9P5K198"/>
<evidence type="ECO:0000313" key="7">
    <source>
        <dbReference type="Proteomes" id="UP000759537"/>
    </source>
</evidence>
<protein>
    <submittedName>
        <fullName evidence="6">Uncharacterized protein</fullName>
    </submittedName>
</protein>
<evidence type="ECO:0000256" key="3">
    <source>
        <dbReference type="ARBA" id="ARBA00022692"/>
    </source>
</evidence>
<evidence type="ECO:0000256" key="1">
    <source>
        <dbReference type="ARBA" id="ARBA00004370"/>
    </source>
</evidence>
<comment type="subcellular location">
    <subcellularLocation>
        <location evidence="1">Membrane</location>
    </subcellularLocation>
</comment>
<sequence>MLGANDSSLCPTTSVCRPRVRHGTLCIVGGVTGYARTRSIPSIAYTPGPRITCSVGALYLYSGDYIRKHTANGLEFALGASALLFLSSHPRFSKDPIPAMLTVTSAVTGAYYGRAIYKLVLQTPIWPRVHQSPSFLSEWE</sequence>
<reference evidence="6" key="2">
    <citation type="journal article" date="2020" name="Nat. Commun.">
        <title>Large-scale genome sequencing of mycorrhizal fungi provides insights into the early evolution of symbiotic traits.</title>
        <authorList>
            <person name="Miyauchi S."/>
            <person name="Kiss E."/>
            <person name="Kuo A."/>
            <person name="Drula E."/>
            <person name="Kohler A."/>
            <person name="Sanchez-Garcia M."/>
            <person name="Morin E."/>
            <person name="Andreopoulos B."/>
            <person name="Barry K.W."/>
            <person name="Bonito G."/>
            <person name="Buee M."/>
            <person name="Carver A."/>
            <person name="Chen C."/>
            <person name="Cichocki N."/>
            <person name="Clum A."/>
            <person name="Culley D."/>
            <person name="Crous P.W."/>
            <person name="Fauchery L."/>
            <person name="Girlanda M."/>
            <person name="Hayes R.D."/>
            <person name="Keri Z."/>
            <person name="LaButti K."/>
            <person name="Lipzen A."/>
            <person name="Lombard V."/>
            <person name="Magnuson J."/>
            <person name="Maillard F."/>
            <person name="Murat C."/>
            <person name="Nolan M."/>
            <person name="Ohm R.A."/>
            <person name="Pangilinan J."/>
            <person name="Pereira M.F."/>
            <person name="Perotto S."/>
            <person name="Peter M."/>
            <person name="Pfister S."/>
            <person name="Riley R."/>
            <person name="Sitrit Y."/>
            <person name="Stielow J.B."/>
            <person name="Szollosi G."/>
            <person name="Zifcakova L."/>
            <person name="Stursova M."/>
            <person name="Spatafora J.W."/>
            <person name="Tedersoo L."/>
            <person name="Vaario L.M."/>
            <person name="Yamada A."/>
            <person name="Yan M."/>
            <person name="Wang P."/>
            <person name="Xu J."/>
            <person name="Bruns T."/>
            <person name="Baldrian P."/>
            <person name="Vilgalys R."/>
            <person name="Dunand C."/>
            <person name="Henrissat B."/>
            <person name="Grigoriev I.V."/>
            <person name="Hibbett D."/>
            <person name="Nagy L.G."/>
            <person name="Martin F.M."/>
        </authorList>
    </citation>
    <scope>NUCLEOTIDE SEQUENCE</scope>
    <source>
        <strain evidence="6">Prilba</strain>
    </source>
</reference>
<keyword evidence="4" id="KW-1133">Transmembrane helix</keyword>
<proteinExistence type="inferred from homology"/>
<dbReference type="GO" id="GO:0016020">
    <property type="term" value="C:membrane"/>
    <property type="evidence" value="ECO:0007669"/>
    <property type="project" value="UniProtKB-SubCell"/>
</dbReference>
<keyword evidence="7" id="KW-1185">Reference proteome</keyword>
<dbReference type="EMBL" id="WHVB01000018">
    <property type="protein sequence ID" value="KAF8473639.1"/>
    <property type="molecule type" value="Genomic_DNA"/>
</dbReference>
<accession>A0A9P5K198</accession>
<gene>
    <name evidence="6" type="ORF">DFH94DRAFT_763211</name>
</gene>
<evidence type="ECO:0000313" key="6">
    <source>
        <dbReference type="EMBL" id="KAF8473639.1"/>
    </source>
</evidence>
<evidence type="ECO:0000256" key="5">
    <source>
        <dbReference type="ARBA" id="ARBA00023136"/>
    </source>
</evidence>
<dbReference type="Gene3D" id="1.10.10.1740">
    <property type="entry name" value="Transmembrane protein 14-like"/>
    <property type="match status" value="1"/>
</dbReference>
<dbReference type="Pfam" id="PF03647">
    <property type="entry name" value="Tmemb_14"/>
    <property type="match status" value="1"/>
</dbReference>
<comment type="similarity">
    <text evidence="2">Belongs to the TMEM14 family.</text>
</comment>
<keyword evidence="5" id="KW-0472">Membrane</keyword>
<comment type="caution">
    <text evidence="6">The sequence shown here is derived from an EMBL/GenBank/DDBJ whole genome shotgun (WGS) entry which is preliminary data.</text>
</comment>
<evidence type="ECO:0000256" key="2">
    <source>
        <dbReference type="ARBA" id="ARBA00007590"/>
    </source>
</evidence>
<name>A0A9P5K198_9AGAM</name>
<evidence type="ECO:0000256" key="4">
    <source>
        <dbReference type="ARBA" id="ARBA00022989"/>
    </source>
</evidence>
<keyword evidence="3" id="KW-0812">Transmembrane</keyword>
<dbReference type="InterPro" id="IPR005349">
    <property type="entry name" value="TMEM14"/>
</dbReference>
<organism evidence="6 7">
    <name type="scientific">Russula ochroleuca</name>
    <dbReference type="NCBI Taxonomy" id="152965"/>
    <lineage>
        <taxon>Eukaryota</taxon>
        <taxon>Fungi</taxon>
        <taxon>Dikarya</taxon>
        <taxon>Basidiomycota</taxon>
        <taxon>Agaricomycotina</taxon>
        <taxon>Agaricomycetes</taxon>
        <taxon>Russulales</taxon>
        <taxon>Russulaceae</taxon>
        <taxon>Russula</taxon>
    </lineage>
</organism>